<dbReference type="RefSeq" id="WP_150985927.1">
    <property type="nucleotide sequence ID" value="NZ_CP062803.1"/>
</dbReference>
<comment type="similarity">
    <text evidence="2 8">Belongs to the class-D beta-lactamase family.</text>
</comment>
<organism evidence="10 11">
    <name type="scientific">Cupriavidus basilensis</name>
    <dbReference type="NCBI Taxonomy" id="68895"/>
    <lineage>
        <taxon>Bacteria</taxon>
        <taxon>Pseudomonadati</taxon>
        <taxon>Pseudomonadota</taxon>
        <taxon>Betaproteobacteria</taxon>
        <taxon>Burkholderiales</taxon>
        <taxon>Burkholderiaceae</taxon>
        <taxon>Cupriavidus</taxon>
    </lineage>
</organism>
<dbReference type="SUPFAM" id="SSF56601">
    <property type="entry name" value="beta-lactamase/transpeptidase-like"/>
    <property type="match status" value="1"/>
</dbReference>
<dbReference type="Proteomes" id="UP000397656">
    <property type="component" value="Chromosome 1"/>
</dbReference>
<dbReference type="GO" id="GO:0008658">
    <property type="term" value="F:penicillin binding"/>
    <property type="evidence" value="ECO:0007669"/>
    <property type="project" value="InterPro"/>
</dbReference>
<proteinExistence type="inferred from homology"/>
<dbReference type="GeneID" id="98400967"/>
<evidence type="ECO:0000256" key="4">
    <source>
        <dbReference type="ARBA" id="ARBA00022729"/>
    </source>
</evidence>
<evidence type="ECO:0000256" key="1">
    <source>
        <dbReference type="ARBA" id="ARBA00001526"/>
    </source>
</evidence>
<sequence>MFFRKIALGVFVAGLMASTAQAKTICTAIADAQTGAVLMQQGACDERVTPASTFKIAISLMGFDSGFLKGTHSPVLPFREGYVDWAGAAWRVPTDPDRWIKYSVVWFSQQVAQFLGQERFQQYADLFQYGNKDVSGVPGKNNGTMGAWFNSSLRISPLEQLSFLEKVVNQKIPVSTHALDMTKALTEITVLPDGWDIHGKTGTGSPGSDGSYDPAHAYGWFVGWATKGTKTLVFARLIQDEKLEEGAAGIRARDAFLKELPAILASQAS</sequence>
<dbReference type="EMBL" id="CP062803">
    <property type="protein sequence ID" value="QOT78515.1"/>
    <property type="molecule type" value="Genomic_DNA"/>
</dbReference>
<feature type="domain" description="Penicillin-binding protein transpeptidase" evidence="9">
    <location>
        <begin position="26"/>
        <end position="260"/>
    </location>
</feature>
<dbReference type="InterPro" id="IPR050515">
    <property type="entry name" value="Beta-lactam/transpept"/>
</dbReference>
<protein>
    <recommendedName>
        <fullName evidence="3 8">Beta-lactamase</fullName>
        <ecNumber evidence="3 8">3.5.2.6</ecNumber>
    </recommendedName>
</protein>
<feature type="modified residue" description="N6-carboxylysine" evidence="7">
    <location>
        <position position="55"/>
    </location>
</feature>
<feature type="active site" description="Acyl-ester intermediate" evidence="7">
    <location>
        <position position="52"/>
    </location>
</feature>
<dbReference type="InterPro" id="IPR002137">
    <property type="entry name" value="Beta-lactam_class-D_AS"/>
</dbReference>
<dbReference type="AlphaFoldDB" id="A0A643FW47"/>
<dbReference type="InterPro" id="IPR012338">
    <property type="entry name" value="Beta-lactam/transpept-like"/>
</dbReference>
<evidence type="ECO:0000313" key="10">
    <source>
        <dbReference type="EMBL" id="QOT78515.1"/>
    </source>
</evidence>
<dbReference type="PROSITE" id="PS00337">
    <property type="entry name" value="BETA_LACTAMASE_D"/>
    <property type="match status" value="1"/>
</dbReference>
<dbReference type="GO" id="GO:0008800">
    <property type="term" value="F:beta-lactamase activity"/>
    <property type="evidence" value="ECO:0007669"/>
    <property type="project" value="UniProtKB-UniRule"/>
</dbReference>
<dbReference type="Gene3D" id="3.40.710.10">
    <property type="entry name" value="DD-peptidase/beta-lactamase superfamily"/>
    <property type="match status" value="1"/>
</dbReference>
<evidence type="ECO:0000256" key="2">
    <source>
        <dbReference type="ARBA" id="ARBA00007898"/>
    </source>
</evidence>
<evidence type="ECO:0000256" key="8">
    <source>
        <dbReference type="RuleBase" id="RU361140"/>
    </source>
</evidence>
<dbReference type="PANTHER" id="PTHR30627:SF6">
    <property type="entry name" value="BETA-LACTAMASE YBXI-RELATED"/>
    <property type="match status" value="1"/>
</dbReference>
<dbReference type="Pfam" id="PF00905">
    <property type="entry name" value="Transpeptidase"/>
    <property type="match status" value="1"/>
</dbReference>
<keyword evidence="6 8" id="KW-0046">Antibiotic resistance</keyword>
<dbReference type="GO" id="GO:0071555">
    <property type="term" value="P:cell wall organization"/>
    <property type="evidence" value="ECO:0007669"/>
    <property type="project" value="TreeGrafter"/>
</dbReference>
<comment type="catalytic activity">
    <reaction evidence="1 8">
        <text>a beta-lactam + H2O = a substituted beta-amino acid</text>
        <dbReference type="Rhea" id="RHEA:20401"/>
        <dbReference type="ChEBI" id="CHEBI:15377"/>
        <dbReference type="ChEBI" id="CHEBI:35627"/>
        <dbReference type="ChEBI" id="CHEBI:140347"/>
        <dbReference type="EC" id="3.5.2.6"/>
    </reaction>
</comment>
<evidence type="ECO:0000313" key="11">
    <source>
        <dbReference type="Proteomes" id="UP000397656"/>
    </source>
</evidence>
<accession>A0A643FW47</accession>
<dbReference type="GO" id="GO:0005886">
    <property type="term" value="C:plasma membrane"/>
    <property type="evidence" value="ECO:0007669"/>
    <property type="project" value="TreeGrafter"/>
</dbReference>
<dbReference type="InterPro" id="IPR001460">
    <property type="entry name" value="PCN-bd_Tpept"/>
</dbReference>
<dbReference type="NCBIfam" id="NF000270">
    <property type="entry name" value="bla_class_D_alt"/>
    <property type="match status" value="1"/>
</dbReference>
<evidence type="ECO:0000256" key="6">
    <source>
        <dbReference type="ARBA" id="ARBA00023251"/>
    </source>
</evidence>
<dbReference type="GO" id="GO:0046677">
    <property type="term" value="P:response to antibiotic"/>
    <property type="evidence" value="ECO:0007669"/>
    <property type="project" value="UniProtKB-UniRule"/>
</dbReference>
<keyword evidence="5 8" id="KW-0378">Hydrolase</keyword>
<dbReference type="GO" id="GO:0017001">
    <property type="term" value="P:antibiotic catabolic process"/>
    <property type="evidence" value="ECO:0007669"/>
    <property type="project" value="InterPro"/>
</dbReference>
<name>A0A643FW47_9BURK</name>
<evidence type="ECO:0000256" key="7">
    <source>
        <dbReference type="PIRSR" id="PIRSR602137-50"/>
    </source>
</evidence>
<keyword evidence="4" id="KW-0732">Signal</keyword>
<dbReference type="PANTHER" id="PTHR30627">
    <property type="entry name" value="PEPTIDOGLYCAN D,D-TRANSPEPTIDASE"/>
    <property type="match status" value="1"/>
</dbReference>
<evidence type="ECO:0000256" key="5">
    <source>
        <dbReference type="ARBA" id="ARBA00022801"/>
    </source>
</evidence>
<evidence type="ECO:0000259" key="9">
    <source>
        <dbReference type="Pfam" id="PF00905"/>
    </source>
</evidence>
<gene>
    <name evidence="10" type="primary">blaOXA</name>
    <name evidence="10" type="ORF">F7R26_008635</name>
</gene>
<dbReference type="EC" id="3.5.2.6" evidence="3 8"/>
<evidence type="ECO:0000256" key="3">
    <source>
        <dbReference type="ARBA" id="ARBA00012865"/>
    </source>
</evidence>
<reference evidence="10 11" key="1">
    <citation type="submission" date="2020-10" db="EMBL/GenBank/DDBJ databases">
        <title>Complete genome sequence of Cupriavidus basilensis CCUG 49340T.</title>
        <authorList>
            <person name="Salva-Serra F."/>
            <person name="Donoso R.A."/>
            <person name="Cho K.H."/>
            <person name="Yoo J.A."/>
            <person name="Lee K."/>
            <person name="Yoon S.-H."/>
            <person name="Perez-Pantoja D."/>
            <person name="Moore E.R.B."/>
        </authorList>
    </citation>
    <scope>NUCLEOTIDE SEQUENCE [LARGE SCALE GENOMIC DNA]</scope>
    <source>
        <strain evidence="11">CCUG 49340</strain>
    </source>
</reference>